<evidence type="ECO:0000313" key="9">
    <source>
        <dbReference type="EMBL" id="VAW87931.1"/>
    </source>
</evidence>
<dbReference type="PANTHER" id="PTHR21089:SF1">
    <property type="entry name" value="BIFUNCTIONAL 3-DEHYDROQUINATE DEHYDRATASE_SHIKIMATE DEHYDROGENASE, CHLOROPLASTIC"/>
    <property type="match status" value="1"/>
</dbReference>
<dbReference type="InterPro" id="IPR041121">
    <property type="entry name" value="SDH_C"/>
</dbReference>
<dbReference type="InterPro" id="IPR036291">
    <property type="entry name" value="NAD(P)-bd_dom_sf"/>
</dbReference>
<dbReference type="GO" id="GO:0009423">
    <property type="term" value="P:chorismate biosynthetic process"/>
    <property type="evidence" value="ECO:0007669"/>
    <property type="project" value="UniProtKB-UniPathway"/>
</dbReference>
<organism evidence="9">
    <name type="scientific">hydrothermal vent metagenome</name>
    <dbReference type="NCBI Taxonomy" id="652676"/>
    <lineage>
        <taxon>unclassified sequences</taxon>
        <taxon>metagenomes</taxon>
        <taxon>ecological metagenomes</taxon>
    </lineage>
</organism>
<dbReference type="FunFam" id="3.40.50.720:FF:000104">
    <property type="entry name" value="Shikimate dehydrogenase (NADP(+))"/>
    <property type="match status" value="1"/>
</dbReference>
<dbReference type="InterPro" id="IPR013708">
    <property type="entry name" value="Shikimate_DH-bd_N"/>
</dbReference>
<dbReference type="Pfam" id="PF01488">
    <property type="entry name" value="Shikimate_DH"/>
    <property type="match status" value="1"/>
</dbReference>
<sequence>MSKDYYAVMGNPVAHSKSPQIHTLFAAQTAARLSYEAILVATDGFNTAVSDFQNSGGKGLNITVPFKQEAWHLANKRSDRAKLAGAVNTLIIKNDGELYGENTDGQGLVTDLINNHNIEIQSAKILVIGAGGAVRGVLAPLLANNPQTITIVNRTMSRAAELAQVFSSLGSINVCSFTELAGQNFDLIINGSAASLHGEVPPLPVSIINQDCCCYDMMYGDKPTPFMVWAKEQGAKKTIDGLGMLVEQAAESFYLWRGIHPATAEVIAEIRGKL</sequence>
<dbReference type="HAMAP" id="MF_00222">
    <property type="entry name" value="Shikimate_DH_AroE"/>
    <property type="match status" value="1"/>
</dbReference>
<reference evidence="9" key="1">
    <citation type="submission" date="2018-06" db="EMBL/GenBank/DDBJ databases">
        <authorList>
            <person name="Zhirakovskaya E."/>
        </authorList>
    </citation>
    <scope>NUCLEOTIDE SEQUENCE</scope>
</reference>
<dbReference type="GO" id="GO:0004764">
    <property type="term" value="F:shikimate 3-dehydrogenase (NADP+) activity"/>
    <property type="evidence" value="ECO:0007669"/>
    <property type="project" value="UniProtKB-EC"/>
</dbReference>
<dbReference type="Pfam" id="PF08501">
    <property type="entry name" value="Shikimate_dh_N"/>
    <property type="match status" value="1"/>
</dbReference>
<protein>
    <recommendedName>
        <fullName evidence="1">shikimate dehydrogenase (NADP(+))</fullName>
        <ecNumber evidence="1">1.1.1.25</ecNumber>
    </recommendedName>
</protein>
<dbReference type="FunFam" id="3.40.50.10860:FF:000006">
    <property type="entry name" value="Shikimate dehydrogenase (NADP(+))"/>
    <property type="match status" value="1"/>
</dbReference>
<dbReference type="InterPro" id="IPR046346">
    <property type="entry name" value="Aminoacid_DH-like_N_sf"/>
</dbReference>
<dbReference type="UniPathway" id="UPA00053">
    <property type="reaction ID" value="UER00087"/>
</dbReference>
<feature type="domain" description="Quinate/shikimate 5-dehydrogenase/glutamyl-tRNA reductase" evidence="6">
    <location>
        <begin position="119"/>
        <end position="194"/>
    </location>
</feature>
<proteinExistence type="inferred from homology"/>
<evidence type="ECO:0000256" key="4">
    <source>
        <dbReference type="ARBA" id="ARBA00023002"/>
    </source>
</evidence>
<feature type="domain" description="SDH C-terminal" evidence="8">
    <location>
        <begin position="241"/>
        <end position="270"/>
    </location>
</feature>
<dbReference type="GO" id="GO:0008652">
    <property type="term" value="P:amino acid biosynthetic process"/>
    <property type="evidence" value="ECO:0007669"/>
    <property type="project" value="UniProtKB-KW"/>
</dbReference>
<dbReference type="NCBIfam" id="TIGR00507">
    <property type="entry name" value="aroE"/>
    <property type="match status" value="1"/>
</dbReference>
<dbReference type="InterPro" id="IPR006151">
    <property type="entry name" value="Shikm_DH/Glu-tRNA_Rdtase"/>
</dbReference>
<evidence type="ECO:0000256" key="5">
    <source>
        <dbReference type="ARBA" id="ARBA00023141"/>
    </source>
</evidence>
<keyword evidence="5" id="KW-0057">Aromatic amino acid biosynthesis</keyword>
<dbReference type="Pfam" id="PF18317">
    <property type="entry name" value="SDH_C"/>
    <property type="match status" value="1"/>
</dbReference>
<dbReference type="GO" id="GO:0019632">
    <property type="term" value="P:shikimate metabolic process"/>
    <property type="evidence" value="ECO:0007669"/>
    <property type="project" value="InterPro"/>
</dbReference>
<dbReference type="InterPro" id="IPR022893">
    <property type="entry name" value="Shikimate_DH_fam"/>
</dbReference>
<dbReference type="Gene3D" id="3.40.50.10860">
    <property type="entry name" value="Leucine Dehydrogenase, chain A, domain 1"/>
    <property type="match status" value="1"/>
</dbReference>
<dbReference type="AlphaFoldDB" id="A0A3B0Z8S0"/>
<dbReference type="EC" id="1.1.1.25" evidence="1"/>
<dbReference type="SUPFAM" id="SSF53223">
    <property type="entry name" value="Aminoacid dehydrogenase-like, N-terminal domain"/>
    <property type="match status" value="1"/>
</dbReference>
<feature type="domain" description="Shikimate dehydrogenase substrate binding N-terminal" evidence="7">
    <location>
        <begin position="8"/>
        <end position="90"/>
    </location>
</feature>
<dbReference type="SUPFAM" id="SSF51735">
    <property type="entry name" value="NAD(P)-binding Rossmann-fold domains"/>
    <property type="match status" value="1"/>
</dbReference>
<evidence type="ECO:0000256" key="1">
    <source>
        <dbReference type="ARBA" id="ARBA00012962"/>
    </source>
</evidence>
<dbReference type="GO" id="GO:0005829">
    <property type="term" value="C:cytosol"/>
    <property type="evidence" value="ECO:0007669"/>
    <property type="project" value="TreeGrafter"/>
</dbReference>
<evidence type="ECO:0000259" key="8">
    <source>
        <dbReference type="Pfam" id="PF18317"/>
    </source>
</evidence>
<keyword evidence="2" id="KW-0028">Amino-acid biosynthesis</keyword>
<keyword evidence="4 9" id="KW-0560">Oxidoreductase</keyword>
<dbReference type="PANTHER" id="PTHR21089">
    <property type="entry name" value="SHIKIMATE DEHYDROGENASE"/>
    <property type="match status" value="1"/>
</dbReference>
<dbReference type="CDD" id="cd01065">
    <property type="entry name" value="NAD_bind_Shikimate_DH"/>
    <property type="match status" value="1"/>
</dbReference>
<dbReference type="EMBL" id="UOFO01000136">
    <property type="protein sequence ID" value="VAW87931.1"/>
    <property type="molecule type" value="Genomic_DNA"/>
</dbReference>
<dbReference type="GO" id="GO:0050661">
    <property type="term" value="F:NADP binding"/>
    <property type="evidence" value="ECO:0007669"/>
    <property type="project" value="InterPro"/>
</dbReference>
<gene>
    <name evidence="9" type="ORF">MNBD_GAMMA16-479</name>
</gene>
<dbReference type="NCBIfam" id="NF001310">
    <property type="entry name" value="PRK00258.1-2"/>
    <property type="match status" value="1"/>
</dbReference>
<evidence type="ECO:0000256" key="2">
    <source>
        <dbReference type="ARBA" id="ARBA00022605"/>
    </source>
</evidence>
<dbReference type="InterPro" id="IPR011342">
    <property type="entry name" value="Shikimate_DH"/>
</dbReference>
<dbReference type="GO" id="GO:0009073">
    <property type="term" value="P:aromatic amino acid family biosynthetic process"/>
    <property type="evidence" value="ECO:0007669"/>
    <property type="project" value="UniProtKB-KW"/>
</dbReference>
<dbReference type="Gene3D" id="3.40.50.720">
    <property type="entry name" value="NAD(P)-binding Rossmann-like Domain"/>
    <property type="match status" value="1"/>
</dbReference>
<name>A0A3B0Z8S0_9ZZZZ</name>
<keyword evidence="3" id="KW-0521">NADP</keyword>
<evidence type="ECO:0000259" key="7">
    <source>
        <dbReference type="Pfam" id="PF08501"/>
    </source>
</evidence>
<accession>A0A3B0Z8S0</accession>
<evidence type="ECO:0000256" key="3">
    <source>
        <dbReference type="ARBA" id="ARBA00022857"/>
    </source>
</evidence>
<evidence type="ECO:0000259" key="6">
    <source>
        <dbReference type="Pfam" id="PF01488"/>
    </source>
</evidence>